<sequence length="139" mass="16375">MKERKLVKETGCSWIEIANNVHKFYVGDTRHSEASEIYEELDELKIKIKEMDYVLDINFVQHEVEEEQKEQFLFQQTEKITLAYGLISTSKPKPIKIFKTLRVCGDCHTAMKYISVATGREIVVRDSYRFHHIKDEKCS</sequence>
<dbReference type="GO" id="GO:0008270">
    <property type="term" value="F:zinc ion binding"/>
    <property type="evidence" value="ECO:0007669"/>
    <property type="project" value="InterPro"/>
</dbReference>
<feature type="domain" description="DYW" evidence="2">
    <location>
        <begin position="53"/>
        <end position="139"/>
    </location>
</feature>
<comment type="caution">
    <text evidence="3">The sequence shown here is derived from an EMBL/GenBank/DDBJ whole genome shotgun (WGS) entry which is preliminary data.</text>
</comment>
<accession>A0AAW2UH47</accession>
<dbReference type="EMBL" id="JACGWN010000012">
    <property type="protein sequence ID" value="KAL0416264.1"/>
    <property type="molecule type" value="Genomic_DNA"/>
</dbReference>
<dbReference type="Pfam" id="PF14432">
    <property type="entry name" value="DYW_deaminase"/>
    <property type="match status" value="1"/>
</dbReference>
<organism evidence="3">
    <name type="scientific">Sesamum latifolium</name>
    <dbReference type="NCBI Taxonomy" id="2727402"/>
    <lineage>
        <taxon>Eukaryota</taxon>
        <taxon>Viridiplantae</taxon>
        <taxon>Streptophyta</taxon>
        <taxon>Embryophyta</taxon>
        <taxon>Tracheophyta</taxon>
        <taxon>Spermatophyta</taxon>
        <taxon>Magnoliopsida</taxon>
        <taxon>eudicotyledons</taxon>
        <taxon>Gunneridae</taxon>
        <taxon>Pentapetalae</taxon>
        <taxon>asterids</taxon>
        <taxon>lamiids</taxon>
        <taxon>Lamiales</taxon>
        <taxon>Pedaliaceae</taxon>
        <taxon>Sesamum</taxon>
    </lineage>
</organism>
<name>A0AAW2UH47_9LAMI</name>
<protein>
    <submittedName>
        <fullName evidence="3">Pentatricopeptide repeat-containing protein, chloroplastic</fullName>
    </submittedName>
</protein>
<comment type="similarity">
    <text evidence="1">Belongs to the PPR family. PCMP-H subfamily.</text>
</comment>
<evidence type="ECO:0000313" key="3">
    <source>
        <dbReference type="EMBL" id="KAL0416264.1"/>
    </source>
</evidence>
<dbReference type="AlphaFoldDB" id="A0AAW2UH47"/>
<dbReference type="InterPro" id="IPR032867">
    <property type="entry name" value="DYW_dom"/>
</dbReference>
<reference evidence="3" key="1">
    <citation type="submission" date="2020-06" db="EMBL/GenBank/DDBJ databases">
        <authorList>
            <person name="Li T."/>
            <person name="Hu X."/>
            <person name="Zhang T."/>
            <person name="Song X."/>
            <person name="Zhang H."/>
            <person name="Dai N."/>
            <person name="Sheng W."/>
            <person name="Hou X."/>
            <person name="Wei L."/>
        </authorList>
    </citation>
    <scope>NUCLEOTIDE SEQUENCE</scope>
    <source>
        <strain evidence="3">KEN1</strain>
        <tissue evidence="3">Leaf</tissue>
    </source>
</reference>
<evidence type="ECO:0000259" key="2">
    <source>
        <dbReference type="Pfam" id="PF14432"/>
    </source>
</evidence>
<reference evidence="3" key="2">
    <citation type="journal article" date="2024" name="Plant">
        <title>Genomic evolution and insights into agronomic trait innovations of Sesamum species.</title>
        <authorList>
            <person name="Miao H."/>
            <person name="Wang L."/>
            <person name="Qu L."/>
            <person name="Liu H."/>
            <person name="Sun Y."/>
            <person name="Le M."/>
            <person name="Wang Q."/>
            <person name="Wei S."/>
            <person name="Zheng Y."/>
            <person name="Lin W."/>
            <person name="Duan Y."/>
            <person name="Cao H."/>
            <person name="Xiong S."/>
            <person name="Wang X."/>
            <person name="Wei L."/>
            <person name="Li C."/>
            <person name="Ma Q."/>
            <person name="Ju M."/>
            <person name="Zhao R."/>
            <person name="Li G."/>
            <person name="Mu C."/>
            <person name="Tian Q."/>
            <person name="Mei H."/>
            <person name="Zhang T."/>
            <person name="Gao T."/>
            <person name="Zhang H."/>
        </authorList>
    </citation>
    <scope>NUCLEOTIDE SEQUENCE</scope>
    <source>
        <strain evidence="3">KEN1</strain>
    </source>
</reference>
<gene>
    <name evidence="3" type="ORF">Slati_3458300</name>
</gene>
<proteinExistence type="inferred from homology"/>
<evidence type="ECO:0000256" key="1">
    <source>
        <dbReference type="ARBA" id="ARBA00006643"/>
    </source>
</evidence>